<evidence type="ECO:0008006" key="3">
    <source>
        <dbReference type="Google" id="ProtNLM"/>
    </source>
</evidence>
<sequence>MQLRTVAIISGFIAILMIAISGCYKSTTVVVNPGSAITTTMSFTNDIIPLFEKNCALSGCHVPGGKTPDLSTVNAFQSLARGSYIKANDPDNSVIMLWLTGKKSPVMPLGNGPNQDINAKVYAWINQGAKNN</sequence>
<dbReference type="RefSeq" id="WP_081146841.1">
    <property type="nucleotide sequence ID" value="NZ_LVYD01000042.1"/>
</dbReference>
<dbReference type="PROSITE" id="PS51257">
    <property type="entry name" value="PROKAR_LIPOPROTEIN"/>
    <property type="match status" value="1"/>
</dbReference>
<keyword evidence="2" id="KW-1185">Reference proteome</keyword>
<accession>A0A1V9G0Y0</accession>
<protein>
    <recommendedName>
        <fullName evidence="3">Cytochrome c domain-containing protein</fullName>
    </recommendedName>
</protein>
<reference evidence="1 2" key="1">
    <citation type="submission" date="2016-03" db="EMBL/GenBank/DDBJ databases">
        <title>Niastella vici sp. nov., isolated from farmland soil.</title>
        <authorList>
            <person name="Chen L."/>
            <person name="Wang D."/>
            <person name="Yang S."/>
            <person name="Wang G."/>
        </authorList>
    </citation>
    <scope>NUCLEOTIDE SEQUENCE [LARGE SCALE GENOMIC DNA]</scope>
    <source>
        <strain evidence="1 2">DJ57</strain>
    </source>
</reference>
<dbReference type="AlphaFoldDB" id="A0A1V9G0Y0"/>
<name>A0A1V9G0Y0_9BACT</name>
<dbReference type="Proteomes" id="UP000192796">
    <property type="component" value="Unassembled WGS sequence"/>
</dbReference>
<evidence type="ECO:0000313" key="1">
    <source>
        <dbReference type="EMBL" id="OQP64227.1"/>
    </source>
</evidence>
<gene>
    <name evidence="1" type="ORF">A3860_19815</name>
</gene>
<evidence type="ECO:0000313" key="2">
    <source>
        <dbReference type="Proteomes" id="UP000192796"/>
    </source>
</evidence>
<organism evidence="1 2">
    <name type="scientific">Niastella vici</name>
    <dbReference type="NCBI Taxonomy" id="1703345"/>
    <lineage>
        <taxon>Bacteria</taxon>
        <taxon>Pseudomonadati</taxon>
        <taxon>Bacteroidota</taxon>
        <taxon>Chitinophagia</taxon>
        <taxon>Chitinophagales</taxon>
        <taxon>Chitinophagaceae</taxon>
        <taxon>Niastella</taxon>
    </lineage>
</organism>
<comment type="caution">
    <text evidence="1">The sequence shown here is derived from an EMBL/GenBank/DDBJ whole genome shotgun (WGS) entry which is preliminary data.</text>
</comment>
<proteinExistence type="predicted"/>
<dbReference type="EMBL" id="LVYD01000042">
    <property type="protein sequence ID" value="OQP64227.1"/>
    <property type="molecule type" value="Genomic_DNA"/>
</dbReference>
<dbReference type="OrthoDB" id="1524994at2"/>
<dbReference type="STRING" id="1703345.A3860_19815"/>